<gene>
    <name evidence="5" type="ORF">NKR23_g10365</name>
</gene>
<comment type="caution">
    <text evidence="5">The sequence shown here is derived from an EMBL/GenBank/DDBJ whole genome shotgun (WGS) entry which is preliminary data.</text>
</comment>
<feature type="region of interest" description="Disordered" evidence="2">
    <location>
        <begin position="607"/>
        <end position="655"/>
    </location>
</feature>
<feature type="compositionally biased region" description="Low complexity" evidence="2">
    <location>
        <begin position="625"/>
        <end position="644"/>
    </location>
</feature>
<evidence type="ECO:0000256" key="2">
    <source>
        <dbReference type="SAM" id="MobiDB-lite"/>
    </source>
</evidence>
<feature type="domain" description="Glycosyltransferase family 28 N-terminal" evidence="3">
    <location>
        <begin position="89"/>
        <end position="236"/>
    </location>
</feature>
<dbReference type="SUPFAM" id="SSF53756">
    <property type="entry name" value="UDP-Glycosyltransferase/glycogen phosphorylase"/>
    <property type="match status" value="1"/>
</dbReference>
<keyword evidence="6" id="KW-1185">Reference proteome</keyword>
<organism evidence="5 6">
    <name type="scientific">Pleurostoma richardsiae</name>
    <dbReference type="NCBI Taxonomy" id="41990"/>
    <lineage>
        <taxon>Eukaryota</taxon>
        <taxon>Fungi</taxon>
        <taxon>Dikarya</taxon>
        <taxon>Ascomycota</taxon>
        <taxon>Pezizomycotina</taxon>
        <taxon>Sordariomycetes</taxon>
        <taxon>Sordariomycetidae</taxon>
        <taxon>Calosphaeriales</taxon>
        <taxon>Pleurostomataceae</taxon>
        <taxon>Pleurostoma</taxon>
    </lineage>
</organism>
<evidence type="ECO:0000313" key="5">
    <source>
        <dbReference type="EMBL" id="KAJ9134138.1"/>
    </source>
</evidence>
<dbReference type="CDD" id="cd03784">
    <property type="entry name" value="GT1_Gtf-like"/>
    <property type="match status" value="1"/>
</dbReference>
<feature type="compositionally biased region" description="Polar residues" evidence="2">
    <location>
        <begin position="607"/>
        <end position="619"/>
    </location>
</feature>
<accession>A0AA38VEB4</accession>
<dbReference type="PANTHER" id="PTHR48050">
    <property type="entry name" value="STEROL 3-BETA-GLUCOSYLTRANSFERASE"/>
    <property type="match status" value="1"/>
</dbReference>
<dbReference type="AlphaFoldDB" id="A0AA38VEB4"/>
<evidence type="ECO:0000259" key="3">
    <source>
        <dbReference type="Pfam" id="PF03033"/>
    </source>
</evidence>
<proteinExistence type="predicted"/>
<evidence type="ECO:0000256" key="1">
    <source>
        <dbReference type="ARBA" id="ARBA00022679"/>
    </source>
</evidence>
<evidence type="ECO:0000313" key="6">
    <source>
        <dbReference type="Proteomes" id="UP001174694"/>
    </source>
</evidence>
<dbReference type="FunFam" id="3.40.50.2000:FF:000100">
    <property type="entry name" value="Glycosyltransferase family 1 protein"/>
    <property type="match status" value="1"/>
</dbReference>
<dbReference type="FunFam" id="3.40.50.2000:FF:000009">
    <property type="entry name" value="Sterol 3-beta-glucosyltransferase UGT80A2"/>
    <property type="match status" value="1"/>
</dbReference>
<dbReference type="Gene3D" id="3.40.50.2000">
    <property type="entry name" value="Glycogen Phosphorylase B"/>
    <property type="match status" value="2"/>
</dbReference>
<name>A0AA38VEB4_9PEZI</name>
<feature type="region of interest" description="Disordered" evidence="2">
    <location>
        <begin position="1"/>
        <end position="22"/>
    </location>
</feature>
<dbReference type="EMBL" id="JANBVO010000045">
    <property type="protein sequence ID" value="KAJ9134138.1"/>
    <property type="molecule type" value="Genomic_DNA"/>
</dbReference>
<dbReference type="InterPro" id="IPR050426">
    <property type="entry name" value="Glycosyltransferase_28"/>
</dbReference>
<keyword evidence="1" id="KW-0808">Transferase</keyword>
<dbReference type="PANTHER" id="PTHR48050:SF27">
    <property type="entry name" value="GLUCOSYLTRANSFERASE, PUTATIVE (AFU_ORTHOLOGUE AFUA_7G04880)-RELATED"/>
    <property type="match status" value="1"/>
</dbReference>
<feature type="compositionally biased region" description="Polar residues" evidence="2">
    <location>
        <begin position="1"/>
        <end position="12"/>
    </location>
</feature>
<dbReference type="Pfam" id="PF03033">
    <property type="entry name" value="Glyco_transf_28"/>
    <property type="match status" value="1"/>
</dbReference>
<dbReference type="GO" id="GO:0016906">
    <property type="term" value="F:sterol 3-beta-glucosyltransferase activity"/>
    <property type="evidence" value="ECO:0007669"/>
    <property type="project" value="UniProtKB-ARBA"/>
</dbReference>
<protein>
    <submittedName>
        <fullName evidence="5">Sterol glucosyltransferase protein</fullName>
    </submittedName>
</protein>
<dbReference type="InterPro" id="IPR004276">
    <property type="entry name" value="GlycoTrans_28_N"/>
</dbReference>
<dbReference type="GO" id="GO:0005975">
    <property type="term" value="P:carbohydrate metabolic process"/>
    <property type="evidence" value="ECO:0007669"/>
    <property type="project" value="InterPro"/>
</dbReference>
<evidence type="ECO:0000259" key="4">
    <source>
        <dbReference type="Pfam" id="PF06722"/>
    </source>
</evidence>
<dbReference type="Proteomes" id="UP001174694">
    <property type="component" value="Unassembled WGS sequence"/>
</dbReference>
<dbReference type="Pfam" id="PF06722">
    <property type="entry name" value="EryCIII-like_C"/>
    <property type="match status" value="1"/>
</dbReference>
<feature type="domain" description="Erythromycin biosynthesis protein CIII-like C-terminal" evidence="4">
    <location>
        <begin position="401"/>
        <end position="506"/>
    </location>
</feature>
<sequence>MGSRSEPVSNSNPEDRPPPFEEVFEPLSLAPTLQAASVNDDGLVNIDFDPELCRRLTKSFSVKDDVYEASLKPGPSSHNDYEPVPALNIVIQVVGSRGDVQPFVALGNELQRHGHRVRLATHDVFRDFVHESGLEFYPVGGDPSDLMAYMVKNPGLIPSMKSIRGGDIQRKRKMIADMLEAFWDSCIKSDPSTNDPFVVDAIIANPPSFGHVHCAQALGVPLHMMFTMPWTSTRAFAHPLANLKHSSVKGPVANYLSYGVVEFMTWQGIGDIVNKWRERTLNLEPVPMSEGARLLETLNIPFTYCWSPALVPKPRDWSSKINVCGFFFRSPPAYTPPTKLEEFLNAGPMPIYIGFGSIVVDDPDRIIVMVLKAIKMAGVRAIISQGWSNLGGQSDPDVFYIGDCPHEWLFQHVAAVVHHGGSGTTACGLRYGKPTVIVPFFGDQLFWGLMVARAGAGPNPIPYSQLTSRGLAEAISFSLTEEVEAAAVSISETMATETGTQEAVEAFHANLPRNGLRCDLMPDQPAAWAYKGDHQRVLLSKKAACILAHNGRIEPQRLKLHETRPVVIDNERWDPFTAVSSASISTIAQMGQATAGVFLRPYEKLRQTSSSEATTSRQIGSAPEPTKSPSAPSSISSTSLTAPSEKSTGTAKTARLEAEQGNGRLESVAAASANSAGRFVASSAKGVLVDIPLSAAEGLRAVPRLYGGDVTAHGKITGFKSGVEVAGEVFGHGMYEALTDIVAYTYKGKREEGPRGVAKGLAKGMTSMVTKASAATIGLVAYPAKGLQRSIHARVKHGTRNSIEEAKKLEGEWLVQGEGSGRGLEEEDGKGLAQEDYAALLADFETLRRRRSR</sequence>
<dbReference type="InterPro" id="IPR002213">
    <property type="entry name" value="UDP_glucos_trans"/>
</dbReference>
<dbReference type="InterPro" id="IPR010610">
    <property type="entry name" value="EryCIII-like_C"/>
</dbReference>
<reference evidence="5" key="1">
    <citation type="submission" date="2022-07" db="EMBL/GenBank/DDBJ databases">
        <title>Fungi with potential for degradation of polypropylene.</title>
        <authorList>
            <person name="Gostincar C."/>
        </authorList>
    </citation>
    <scope>NUCLEOTIDE SEQUENCE</scope>
    <source>
        <strain evidence="5">EXF-13308</strain>
    </source>
</reference>